<protein>
    <submittedName>
        <fullName evidence="1">Uncharacterized protein</fullName>
    </submittedName>
</protein>
<proteinExistence type="predicted"/>
<name>A0A380FA93_STAGA</name>
<accession>A0A380FA93</accession>
<dbReference type="AlphaFoldDB" id="A0A380FA93"/>
<gene>
    <name evidence="1" type="ORF">NCTC12195_00538</name>
</gene>
<dbReference type="EMBL" id="UHDK01000001">
    <property type="protein sequence ID" value="SUM31132.1"/>
    <property type="molecule type" value="Genomic_DNA"/>
</dbReference>
<sequence length="61" mass="7218">MPTSEKLESLSKRKRIKQFSIKCKRFLKRRDDVMTENIRFGCAPIAWTNDDLPELGKENTF</sequence>
<dbReference type="Proteomes" id="UP000255277">
    <property type="component" value="Unassembled WGS sequence"/>
</dbReference>
<reference evidence="1 2" key="1">
    <citation type="submission" date="2018-06" db="EMBL/GenBank/DDBJ databases">
        <authorList>
            <consortium name="Pathogen Informatics"/>
            <person name="Doyle S."/>
        </authorList>
    </citation>
    <scope>NUCLEOTIDE SEQUENCE [LARGE SCALE GENOMIC DNA]</scope>
    <source>
        <strain evidence="1 2">NCTC12195</strain>
    </source>
</reference>
<evidence type="ECO:0000313" key="1">
    <source>
        <dbReference type="EMBL" id="SUM31132.1"/>
    </source>
</evidence>
<organism evidence="1 2">
    <name type="scientific">Staphylococcus gallinarum</name>
    <dbReference type="NCBI Taxonomy" id="1293"/>
    <lineage>
        <taxon>Bacteria</taxon>
        <taxon>Bacillati</taxon>
        <taxon>Bacillota</taxon>
        <taxon>Bacilli</taxon>
        <taxon>Bacillales</taxon>
        <taxon>Staphylococcaceae</taxon>
        <taxon>Staphylococcus</taxon>
    </lineage>
</organism>
<evidence type="ECO:0000313" key="2">
    <source>
        <dbReference type="Proteomes" id="UP000255277"/>
    </source>
</evidence>